<dbReference type="Pfam" id="PF03435">
    <property type="entry name" value="Sacchrp_dh_NADP"/>
    <property type="match status" value="1"/>
</dbReference>
<evidence type="ECO:0000313" key="3">
    <source>
        <dbReference type="Proteomes" id="UP000054302"/>
    </source>
</evidence>
<sequence>MGQTRHTLLIYGATGYTGRLACEQAQKVGLDFTVAGRTAYGLEKLAKELQVPYHAFEVNDAITTMHELPTCHTLLNCAGPFSRTAKPLMTACIRHHINYLDIAAELDSYELAETLDLDARQAGVMLLPGCGGSVAMLGCLARRTMEIAASPVQRLNIALHVAGAMSRGSVASAMGGMTNAPLERRMGELTAIEDIVPMEFDFLDGRGRVSCAPMTLPDLITASKVTGIENIRTFVNVSAVALPAEGPEGISDGPSERDRDLNPYHAAAVMESTDGSVAMKVLHTVNGYTFTVKASIEAAHRVLEGTSQPGFQTPAGIFGTGFVESIANSKFIDIVQ</sequence>
<dbReference type="Gene3D" id="3.40.50.720">
    <property type="entry name" value="NAD(P)-binding Rossmann-like Domain"/>
    <property type="match status" value="1"/>
</dbReference>
<evidence type="ECO:0000313" key="2">
    <source>
        <dbReference type="EMBL" id="KIV92788.1"/>
    </source>
</evidence>
<dbReference type="AlphaFoldDB" id="A0A0D2A139"/>
<dbReference type="OMA" id="TDCLAAH"/>
<dbReference type="HOGENOM" id="CLU_046808_0_0_1"/>
<dbReference type="Proteomes" id="UP000054302">
    <property type="component" value="Unassembled WGS sequence"/>
</dbReference>
<reference evidence="2 3" key="1">
    <citation type="submission" date="2015-01" db="EMBL/GenBank/DDBJ databases">
        <title>The Genome Sequence of Exophiala mesophila CBS40295.</title>
        <authorList>
            <consortium name="The Broad Institute Genomics Platform"/>
            <person name="Cuomo C."/>
            <person name="de Hoog S."/>
            <person name="Gorbushina A."/>
            <person name="Stielow B."/>
            <person name="Teixiera M."/>
            <person name="Abouelleil A."/>
            <person name="Chapman S.B."/>
            <person name="Priest M."/>
            <person name="Young S.K."/>
            <person name="Wortman J."/>
            <person name="Nusbaum C."/>
            <person name="Birren B."/>
        </authorList>
    </citation>
    <scope>NUCLEOTIDE SEQUENCE [LARGE SCALE GENOMIC DNA]</scope>
    <source>
        <strain evidence="2 3">CBS 40295</strain>
    </source>
</reference>
<dbReference type="GeneID" id="27321899"/>
<organism evidence="2 3">
    <name type="scientific">Exophiala mesophila</name>
    <name type="common">Black yeast-like fungus</name>
    <dbReference type="NCBI Taxonomy" id="212818"/>
    <lineage>
        <taxon>Eukaryota</taxon>
        <taxon>Fungi</taxon>
        <taxon>Dikarya</taxon>
        <taxon>Ascomycota</taxon>
        <taxon>Pezizomycotina</taxon>
        <taxon>Eurotiomycetes</taxon>
        <taxon>Chaetothyriomycetidae</taxon>
        <taxon>Chaetothyriales</taxon>
        <taxon>Herpotrichiellaceae</taxon>
        <taxon>Exophiala</taxon>
    </lineage>
</organism>
<evidence type="ECO:0000259" key="1">
    <source>
        <dbReference type="Pfam" id="PF03435"/>
    </source>
</evidence>
<feature type="domain" description="Saccharopine dehydrogenase NADP binding" evidence="1">
    <location>
        <begin position="9"/>
        <end position="125"/>
    </location>
</feature>
<dbReference type="SUPFAM" id="SSF51735">
    <property type="entry name" value="NAD(P)-binding Rossmann-fold domains"/>
    <property type="match status" value="1"/>
</dbReference>
<dbReference type="EMBL" id="KN847522">
    <property type="protein sequence ID" value="KIV92788.1"/>
    <property type="molecule type" value="Genomic_DNA"/>
</dbReference>
<dbReference type="PANTHER" id="PTHR43781:SF1">
    <property type="entry name" value="SACCHAROPINE DEHYDROGENASE"/>
    <property type="match status" value="1"/>
</dbReference>
<gene>
    <name evidence="2" type="ORF">PV10_04054</name>
</gene>
<accession>A0A0D2A139</accession>
<dbReference type="VEuPathDB" id="FungiDB:PV10_04054"/>
<dbReference type="PANTHER" id="PTHR43781">
    <property type="entry name" value="SACCHAROPINE DEHYDROGENASE"/>
    <property type="match status" value="1"/>
</dbReference>
<keyword evidence="3" id="KW-1185">Reference proteome</keyword>
<name>A0A0D2A139_EXOME</name>
<dbReference type="OrthoDB" id="10268090at2759"/>
<dbReference type="RefSeq" id="XP_016224362.1">
    <property type="nucleotide sequence ID" value="XM_016368574.1"/>
</dbReference>
<dbReference type="InterPro" id="IPR036291">
    <property type="entry name" value="NAD(P)-bd_dom_sf"/>
</dbReference>
<protein>
    <recommendedName>
        <fullName evidence="1">Saccharopine dehydrogenase NADP binding domain-containing protein</fullName>
    </recommendedName>
</protein>
<proteinExistence type="predicted"/>
<dbReference type="InterPro" id="IPR005097">
    <property type="entry name" value="Sacchrp_dh_NADP-bd"/>
</dbReference>